<evidence type="ECO:0000256" key="2">
    <source>
        <dbReference type="ARBA" id="ARBA00022821"/>
    </source>
</evidence>
<accession>A0A8T2AF97</accession>
<dbReference type="EMBL" id="JAEFBJ010000009">
    <property type="protein sequence ID" value="KAG7572140.1"/>
    <property type="molecule type" value="Genomic_DNA"/>
</dbReference>
<dbReference type="FunFam" id="1.10.10.10:FF:000322">
    <property type="entry name" value="Probable disease resistance protein At1g63360"/>
    <property type="match status" value="1"/>
</dbReference>
<comment type="caution">
    <text evidence="4">The sequence shown here is derived from an EMBL/GenBank/DDBJ whole genome shotgun (WGS) entry which is preliminary data.</text>
</comment>
<dbReference type="GO" id="GO:0006952">
    <property type="term" value="P:defense response"/>
    <property type="evidence" value="ECO:0007669"/>
    <property type="project" value="UniProtKB-KW"/>
</dbReference>
<keyword evidence="2" id="KW-0611">Plant defense</keyword>
<dbReference type="Proteomes" id="UP000694251">
    <property type="component" value="Chromosome 9"/>
</dbReference>
<dbReference type="InterPro" id="IPR050905">
    <property type="entry name" value="Plant_NBS-LRR"/>
</dbReference>
<gene>
    <name evidence="4" type="ORF">ISN44_As09g005330</name>
</gene>
<dbReference type="GO" id="GO:0043531">
    <property type="term" value="F:ADP binding"/>
    <property type="evidence" value="ECO:0007669"/>
    <property type="project" value="InterPro"/>
</dbReference>
<sequence length="360" mass="41389">MLTSRFLEVWEVARADPVRPIAKAVSRECGGFPLAIITVGTSMRGKTNVKLWKHALSKLSRSVPWIKSNEEKIFQPLKLSYDFLEAKLKSCFLLCVLFPEDYSIEVKELVMYWVAEGLMEGQGSHEHDINKAITIVESLKDYCLLEDGAHKDTVKMHDIVRDFAIWIMSSSQDGFHSLVMAGKDLCGTHIKEFPRGLQELKNFRHLDLSQTPCLESIPASLVSRLLSLETLDMTSSHYQWNIQGEAKDEEAKIEEIRCLKHLQVLSIRLHSSPSLLTNNNIWIKRLKNFQILVGSGYILPTRHDKQRLTTSHLNVTRVHWVDICLHLKLSVTEPLSRHRGNDKEIGHLQHQFREFKIFDD</sequence>
<keyword evidence="1" id="KW-0677">Repeat</keyword>
<dbReference type="Pfam" id="PF23559">
    <property type="entry name" value="WHD_DRP"/>
    <property type="match status" value="1"/>
</dbReference>
<dbReference type="OrthoDB" id="736010at2759"/>
<proteinExistence type="predicted"/>
<feature type="domain" description="Disease resistance protein winged helix" evidence="3">
    <location>
        <begin position="97"/>
        <end position="164"/>
    </location>
</feature>
<evidence type="ECO:0000259" key="3">
    <source>
        <dbReference type="Pfam" id="PF23559"/>
    </source>
</evidence>
<dbReference type="AlphaFoldDB" id="A0A8T2AF97"/>
<protein>
    <submittedName>
        <fullName evidence="4">P-loop containing nucleoside triphosphate hydrolase</fullName>
    </submittedName>
</protein>
<name>A0A8T2AF97_ARASU</name>
<dbReference type="InterPro" id="IPR058922">
    <property type="entry name" value="WHD_DRP"/>
</dbReference>
<evidence type="ECO:0000256" key="1">
    <source>
        <dbReference type="ARBA" id="ARBA00022737"/>
    </source>
</evidence>
<evidence type="ECO:0000313" key="5">
    <source>
        <dbReference type="Proteomes" id="UP000694251"/>
    </source>
</evidence>
<keyword evidence="5" id="KW-1185">Reference proteome</keyword>
<dbReference type="PANTHER" id="PTHR33463">
    <property type="entry name" value="NB-ARC DOMAIN-CONTAINING PROTEIN-RELATED"/>
    <property type="match status" value="1"/>
</dbReference>
<dbReference type="PANTHER" id="PTHR33463:SF202">
    <property type="entry name" value="NB-ARC DOMAIN-CONTAINING PROTEIN"/>
    <property type="match status" value="1"/>
</dbReference>
<dbReference type="GO" id="GO:0016787">
    <property type="term" value="F:hydrolase activity"/>
    <property type="evidence" value="ECO:0007669"/>
    <property type="project" value="UniProtKB-KW"/>
</dbReference>
<keyword evidence="4" id="KW-0378">Hydrolase</keyword>
<reference evidence="4 5" key="1">
    <citation type="submission" date="2020-12" db="EMBL/GenBank/DDBJ databases">
        <title>Concerted genomic and epigenomic changes stabilize Arabidopsis allopolyploids.</title>
        <authorList>
            <person name="Chen Z."/>
        </authorList>
    </citation>
    <scope>NUCLEOTIDE SEQUENCE [LARGE SCALE GENOMIC DNA]</scope>
    <source>
        <strain evidence="4">As9502</strain>
        <tissue evidence="4">Leaf</tissue>
    </source>
</reference>
<evidence type="ECO:0000313" key="4">
    <source>
        <dbReference type="EMBL" id="KAG7572140.1"/>
    </source>
</evidence>
<organism evidence="4 5">
    <name type="scientific">Arabidopsis suecica</name>
    <name type="common">Swedish thale-cress</name>
    <name type="synonym">Cardaminopsis suecica</name>
    <dbReference type="NCBI Taxonomy" id="45249"/>
    <lineage>
        <taxon>Eukaryota</taxon>
        <taxon>Viridiplantae</taxon>
        <taxon>Streptophyta</taxon>
        <taxon>Embryophyta</taxon>
        <taxon>Tracheophyta</taxon>
        <taxon>Spermatophyta</taxon>
        <taxon>Magnoliopsida</taxon>
        <taxon>eudicotyledons</taxon>
        <taxon>Gunneridae</taxon>
        <taxon>Pentapetalae</taxon>
        <taxon>rosids</taxon>
        <taxon>malvids</taxon>
        <taxon>Brassicales</taxon>
        <taxon>Brassicaceae</taxon>
        <taxon>Camelineae</taxon>
        <taxon>Arabidopsis</taxon>
    </lineage>
</organism>